<dbReference type="OrthoDB" id="5370059at2759"/>
<dbReference type="InterPro" id="IPR009091">
    <property type="entry name" value="RCC1/BLIP-II"/>
</dbReference>
<accession>A0A812UA75</accession>
<reference evidence="1" key="1">
    <citation type="submission" date="2021-02" db="EMBL/GenBank/DDBJ databases">
        <authorList>
            <person name="Dougan E. K."/>
            <person name="Rhodes N."/>
            <person name="Thang M."/>
            <person name="Chan C."/>
        </authorList>
    </citation>
    <scope>NUCLEOTIDE SEQUENCE</scope>
</reference>
<evidence type="ECO:0000313" key="2">
    <source>
        <dbReference type="Proteomes" id="UP000604046"/>
    </source>
</evidence>
<dbReference type="CDD" id="cd17039">
    <property type="entry name" value="Ubl_ubiquitin_like"/>
    <property type="match status" value="1"/>
</dbReference>
<dbReference type="InterPro" id="IPR029071">
    <property type="entry name" value="Ubiquitin-like_domsf"/>
</dbReference>
<dbReference type="SUPFAM" id="SSF54236">
    <property type="entry name" value="Ubiquitin-like"/>
    <property type="match status" value="1"/>
</dbReference>
<comment type="caution">
    <text evidence="1">The sequence shown here is derived from an EMBL/GenBank/DDBJ whole genome shotgun (WGS) entry which is preliminary data.</text>
</comment>
<sequence length="436" mass="45769">MAEVTIEVSLASGRSVLVPAGINSTVLDLKMAAQEALGAPFLQLLAEGGGILDPALPLAMAGLRDGDRLIGVVRPPSMLATKFSFCLWWLGGGVLTWGHRDAEVGCLRESLQQVLHVRSSWETFTATLLDGRIITWGGFPGFGGADFQEKLRSAIQVQEADVAVAAILADGSVIAAGDEEKGGDCSEVQDQLQEVQELWATGGAFAALLRDERIVTWGDPGCGATSEVLRNVKQVKATGGAFAFLLAGGAVIAQGDPEYGGDCAAVQDRLQNVQQLAATDKSFAAVLSDNSIVTWGSLPDDTNEVPAMLSQQVKSMCSTGGAFAALQMDGSIIAWGSPKCGGDSSNVQEQLRNVEEVCGTDRAFATLLTDGRVVTWGDPEWGGDSRHVQEQLVHVQQLKATLGAFAALTADGALVAWGKPHYGGDCTAIEDEVKKL</sequence>
<keyword evidence="2" id="KW-1185">Reference proteome</keyword>
<protein>
    <submittedName>
        <fullName evidence="1">HERC1 protein</fullName>
    </submittedName>
</protein>
<proteinExistence type="predicted"/>
<organism evidence="1 2">
    <name type="scientific">Symbiodinium natans</name>
    <dbReference type="NCBI Taxonomy" id="878477"/>
    <lineage>
        <taxon>Eukaryota</taxon>
        <taxon>Sar</taxon>
        <taxon>Alveolata</taxon>
        <taxon>Dinophyceae</taxon>
        <taxon>Suessiales</taxon>
        <taxon>Symbiodiniaceae</taxon>
        <taxon>Symbiodinium</taxon>
    </lineage>
</organism>
<evidence type="ECO:0000313" key="1">
    <source>
        <dbReference type="EMBL" id="CAE7567925.1"/>
    </source>
</evidence>
<dbReference type="EMBL" id="CAJNDS010002701">
    <property type="protein sequence ID" value="CAE7567925.1"/>
    <property type="molecule type" value="Genomic_DNA"/>
</dbReference>
<name>A0A812UA75_9DINO</name>
<dbReference type="SUPFAM" id="SSF50985">
    <property type="entry name" value="RCC1/BLIP-II"/>
    <property type="match status" value="1"/>
</dbReference>
<dbReference type="Gene3D" id="2.130.10.30">
    <property type="entry name" value="Regulator of chromosome condensation 1/beta-lactamase-inhibitor protein II"/>
    <property type="match status" value="2"/>
</dbReference>
<gene>
    <name evidence="1" type="primary">HERC1</name>
    <name evidence="1" type="ORF">SNAT2548_LOCUS32237</name>
</gene>
<dbReference type="Proteomes" id="UP000604046">
    <property type="component" value="Unassembled WGS sequence"/>
</dbReference>
<dbReference type="AlphaFoldDB" id="A0A812UA75"/>